<evidence type="ECO:0000256" key="6">
    <source>
        <dbReference type="ARBA" id="ARBA00022801"/>
    </source>
</evidence>
<dbReference type="InterPro" id="IPR011050">
    <property type="entry name" value="Pectin_lyase_fold/virulence"/>
</dbReference>
<keyword evidence="12" id="KW-0732">Signal</keyword>
<reference evidence="14" key="1">
    <citation type="submission" date="2022-02" db="EMBL/GenBank/DDBJ databases">
        <authorList>
            <person name="Henning P.M."/>
            <person name="McCubbin A.G."/>
            <person name="Shore J.S."/>
        </authorList>
    </citation>
    <scope>NUCLEOTIDE SEQUENCE</scope>
    <source>
        <strain evidence="14">F60SS</strain>
        <tissue evidence="14">Leaves</tissue>
    </source>
</reference>
<comment type="caution">
    <text evidence="14">The sequence shown here is derived from an EMBL/GenBank/DDBJ whole genome shotgun (WGS) entry which is preliminary data.</text>
</comment>
<evidence type="ECO:0000256" key="12">
    <source>
        <dbReference type="RuleBase" id="RU000589"/>
    </source>
</evidence>
<name>A0A9Q0JGH5_9ROSI</name>
<comment type="pathway">
    <text evidence="2 12">Glycan metabolism; pectin degradation; 2-dehydro-3-deoxy-D-gluconate from pectin: step 1/5.</text>
</comment>
<dbReference type="EC" id="3.1.1.11" evidence="4 12"/>
<comment type="subcellular location">
    <subcellularLocation>
        <location evidence="1">Secreted</location>
        <location evidence="1">Cell wall</location>
    </subcellularLocation>
</comment>
<comment type="catalytic activity">
    <reaction evidence="9 12">
        <text>[(1-&gt;4)-alpha-D-galacturonosyl methyl ester](n) + n H2O = [(1-&gt;4)-alpha-D-galacturonosyl](n) + n methanol + n H(+)</text>
        <dbReference type="Rhea" id="RHEA:22380"/>
        <dbReference type="Rhea" id="RHEA-COMP:14570"/>
        <dbReference type="Rhea" id="RHEA-COMP:14573"/>
        <dbReference type="ChEBI" id="CHEBI:15377"/>
        <dbReference type="ChEBI" id="CHEBI:15378"/>
        <dbReference type="ChEBI" id="CHEBI:17790"/>
        <dbReference type="ChEBI" id="CHEBI:140522"/>
        <dbReference type="ChEBI" id="CHEBI:140523"/>
        <dbReference type="EC" id="3.1.1.11"/>
    </reaction>
</comment>
<evidence type="ECO:0000256" key="7">
    <source>
        <dbReference type="ARBA" id="ARBA00023085"/>
    </source>
</evidence>
<evidence type="ECO:0000256" key="1">
    <source>
        <dbReference type="ARBA" id="ARBA00004191"/>
    </source>
</evidence>
<reference evidence="14" key="2">
    <citation type="journal article" date="2023" name="Plants (Basel)">
        <title>Annotation of the Turnera subulata (Passifloraceae) Draft Genome Reveals the S-Locus Evolved after the Divergence of Turneroideae from Passifloroideae in a Stepwise Manner.</title>
        <authorList>
            <person name="Henning P.M."/>
            <person name="Roalson E.H."/>
            <person name="Mir W."/>
            <person name="McCubbin A.G."/>
            <person name="Shore J.S."/>
        </authorList>
    </citation>
    <scope>NUCLEOTIDE SEQUENCE</scope>
    <source>
        <strain evidence="14">F60SS</strain>
    </source>
</reference>
<dbReference type="EMBL" id="JAKUCV010002707">
    <property type="protein sequence ID" value="KAJ4841741.1"/>
    <property type="molecule type" value="Genomic_DNA"/>
</dbReference>
<evidence type="ECO:0000256" key="2">
    <source>
        <dbReference type="ARBA" id="ARBA00005184"/>
    </source>
</evidence>
<sequence>MLLRQCLCLWFAFLVGSFHLCLTSGEWYSPLRRGGRIRTITVDQSGKGDFSSIQAAINSVPNNNQYWVYIKIKAGIYREQVEIPQDKPYIILKGQSRKRTKIVWDDYDAIEKATFKTKADNTVAISITFVNSYNFPKNNKPIVRAVAAMVAGDKCAFYKCGFQGMQDTLWDTRWGSRGRHYFKRCSIQGSVDFIFGNAQSLYEDCYIQAREAKGFITAQRRNSPEEEGGFVFKRCKVFGRGPTYLGRPWGAYARVIFYKSNLTNVVDPSGWDSWVYNGQEQHLTFQEVGNYGPGADTSRRVSWINKLNLGTVQELTSLSFVNQDDWVQKLPVRMK</sequence>
<evidence type="ECO:0000256" key="9">
    <source>
        <dbReference type="ARBA" id="ARBA00047928"/>
    </source>
</evidence>
<dbReference type="SUPFAM" id="SSF51126">
    <property type="entry name" value="Pectin lyase-like"/>
    <property type="match status" value="1"/>
</dbReference>
<accession>A0A9Q0JGH5</accession>
<dbReference type="Proteomes" id="UP001141552">
    <property type="component" value="Unassembled WGS sequence"/>
</dbReference>
<keyword evidence="5" id="KW-0964">Secreted</keyword>
<dbReference type="OrthoDB" id="2019149at2759"/>
<comment type="function">
    <text evidence="10">Acts in the modification of cell walls via demethylesterification of cell wall pectin.</text>
</comment>
<protein>
    <recommendedName>
        <fullName evidence="4 12">Pectinesterase</fullName>
        <ecNumber evidence="4 12">3.1.1.11</ecNumber>
    </recommendedName>
</protein>
<keyword evidence="7 12" id="KW-0063">Aspartyl esterase</keyword>
<organism evidence="14 15">
    <name type="scientific">Turnera subulata</name>
    <dbReference type="NCBI Taxonomy" id="218843"/>
    <lineage>
        <taxon>Eukaryota</taxon>
        <taxon>Viridiplantae</taxon>
        <taxon>Streptophyta</taxon>
        <taxon>Embryophyta</taxon>
        <taxon>Tracheophyta</taxon>
        <taxon>Spermatophyta</taxon>
        <taxon>Magnoliopsida</taxon>
        <taxon>eudicotyledons</taxon>
        <taxon>Gunneridae</taxon>
        <taxon>Pentapetalae</taxon>
        <taxon>rosids</taxon>
        <taxon>fabids</taxon>
        <taxon>Malpighiales</taxon>
        <taxon>Passifloraceae</taxon>
        <taxon>Turnera</taxon>
    </lineage>
</organism>
<dbReference type="GO" id="GO:0045490">
    <property type="term" value="P:pectin catabolic process"/>
    <property type="evidence" value="ECO:0007669"/>
    <property type="project" value="UniProtKB-UniRule"/>
</dbReference>
<dbReference type="InterPro" id="IPR012334">
    <property type="entry name" value="Pectin_lyas_fold"/>
</dbReference>
<proteinExistence type="inferred from homology"/>
<dbReference type="GO" id="GO:0042545">
    <property type="term" value="P:cell wall modification"/>
    <property type="evidence" value="ECO:0007669"/>
    <property type="project" value="UniProtKB-UniRule"/>
</dbReference>
<evidence type="ECO:0000256" key="8">
    <source>
        <dbReference type="ARBA" id="ARBA00023180"/>
    </source>
</evidence>
<gene>
    <name evidence="14" type="ORF">Tsubulata_003027</name>
</gene>
<dbReference type="PANTHER" id="PTHR31321:SF76">
    <property type="entry name" value="PECTINESTERASE 10-RELATED"/>
    <property type="match status" value="1"/>
</dbReference>
<dbReference type="FunFam" id="2.160.20.10:FF:000013">
    <property type="entry name" value="Pectinesterase"/>
    <property type="match status" value="1"/>
</dbReference>
<evidence type="ECO:0000256" key="4">
    <source>
        <dbReference type="ARBA" id="ARBA00013229"/>
    </source>
</evidence>
<evidence type="ECO:0000259" key="13">
    <source>
        <dbReference type="Pfam" id="PF01095"/>
    </source>
</evidence>
<dbReference type="PROSITE" id="PS00503">
    <property type="entry name" value="PECTINESTERASE_2"/>
    <property type="match status" value="1"/>
</dbReference>
<feature type="chain" id="PRO_5040543544" description="Pectinesterase" evidence="12">
    <location>
        <begin position="26"/>
        <end position="335"/>
    </location>
</feature>
<dbReference type="GO" id="GO:0030599">
    <property type="term" value="F:pectinesterase activity"/>
    <property type="evidence" value="ECO:0007669"/>
    <property type="project" value="UniProtKB-UniRule"/>
</dbReference>
<comment type="similarity">
    <text evidence="3">Belongs to the pectinesterase family.</text>
</comment>
<feature type="domain" description="Pectinesterase catalytic" evidence="13">
    <location>
        <begin position="40"/>
        <end position="321"/>
    </location>
</feature>
<keyword evidence="8" id="KW-0325">Glycoprotein</keyword>
<dbReference type="AlphaFoldDB" id="A0A9Q0JGH5"/>
<keyword evidence="6 12" id="KW-0378">Hydrolase</keyword>
<evidence type="ECO:0000313" key="15">
    <source>
        <dbReference type="Proteomes" id="UP001141552"/>
    </source>
</evidence>
<evidence type="ECO:0000256" key="5">
    <source>
        <dbReference type="ARBA" id="ARBA00022512"/>
    </source>
</evidence>
<feature type="signal peptide" evidence="12">
    <location>
        <begin position="1"/>
        <end position="25"/>
    </location>
</feature>
<evidence type="ECO:0000313" key="14">
    <source>
        <dbReference type="EMBL" id="KAJ4841741.1"/>
    </source>
</evidence>
<keyword evidence="15" id="KW-1185">Reference proteome</keyword>
<dbReference type="PANTHER" id="PTHR31321">
    <property type="entry name" value="ACYL-COA THIOESTER HYDROLASE YBHC-RELATED"/>
    <property type="match status" value="1"/>
</dbReference>
<dbReference type="Gene3D" id="2.160.20.10">
    <property type="entry name" value="Single-stranded right-handed beta-helix, Pectin lyase-like"/>
    <property type="match status" value="1"/>
</dbReference>
<keyword evidence="5" id="KW-0134">Cell wall</keyword>
<dbReference type="InterPro" id="IPR033131">
    <property type="entry name" value="Pectinesterase_Asp_AS"/>
</dbReference>
<feature type="active site" evidence="11">
    <location>
        <position position="192"/>
    </location>
</feature>
<evidence type="ECO:0000256" key="10">
    <source>
        <dbReference type="ARBA" id="ARBA00057335"/>
    </source>
</evidence>
<dbReference type="Pfam" id="PF01095">
    <property type="entry name" value="Pectinesterase"/>
    <property type="match status" value="1"/>
</dbReference>
<evidence type="ECO:0000256" key="3">
    <source>
        <dbReference type="ARBA" id="ARBA00008891"/>
    </source>
</evidence>
<evidence type="ECO:0000256" key="11">
    <source>
        <dbReference type="PROSITE-ProRule" id="PRU10040"/>
    </source>
</evidence>
<dbReference type="InterPro" id="IPR000070">
    <property type="entry name" value="Pectinesterase_cat"/>
</dbReference>